<evidence type="ECO:0000256" key="6">
    <source>
        <dbReference type="HAMAP-Rule" id="MF_01978"/>
    </source>
</evidence>
<feature type="site" description="Important for catalytic activity and substrate specificity; stabilizes the transition state when the phosphoryl donor is PPi; prevents ATP from binding by mimicking the alpha-phosphate group of ATP" evidence="6">
    <location>
        <position position="117"/>
    </location>
</feature>
<comment type="function">
    <text evidence="6">Catalyzes the phosphorylation of D-fructose 6-phosphate, the first committing step of glycolysis. Uses inorganic phosphate (PPi) as phosphoryl donor instead of ATP like common ATP-dependent phosphofructokinases (ATP-PFKs), which renders the reaction reversible, and can thus function both in glycolysis and gluconeogenesis. Consistently, PPi-PFK can replace the enzymes of both the forward (ATP-PFK) and reverse (fructose-bisphosphatase (FBPase)) reactions.</text>
</comment>
<evidence type="ECO:0000313" key="8">
    <source>
        <dbReference type="EMBL" id="MDA3731188.1"/>
    </source>
</evidence>
<dbReference type="InterPro" id="IPR011404">
    <property type="entry name" value="PPi-PFK"/>
</dbReference>
<dbReference type="GO" id="GO:0006002">
    <property type="term" value="P:fructose 6-phosphate metabolic process"/>
    <property type="evidence" value="ECO:0007669"/>
    <property type="project" value="InterPro"/>
</dbReference>
<feature type="binding site" evidence="6">
    <location>
        <position position="14"/>
    </location>
    <ligand>
        <name>diphosphate</name>
        <dbReference type="ChEBI" id="CHEBI:33019"/>
    </ligand>
</feature>
<keyword evidence="9" id="KW-1185">Reference proteome</keyword>
<keyword evidence="4 6" id="KW-0418">Kinase</keyword>
<evidence type="ECO:0000256" key="1">
    <source>
        <dbReference type="ARBA" id="ARBA00001946"/>
    </source>
</evidence>
<dbReference type="PRINTS" id="PR00476">
    <property type="entry name" value="PHFRCTKINASE"/>
</dbReference>
<dbReference type="InterPro" id="IPR000023">
    <property type="entry name" value="Phosphofructokinase_dom"/>
</dbReference>
<dbReference type="GO" id="GO:0046872">
    <property type="term" value="F:metal ion binding"/>
    <property type="evidence" value="ECO:0007669"/>
    <property type="project" value="UniProtKB-KW"/>
</dbReference>
<sequence length="421" mass="46274">MLTRGNCIVGQSGGPTVAINASLSGVLQGILESENYNSVYGMVNGIEGLLQGKYLNLSETFTTQESLDTLSITPSMFLGSCRFKLPHYEVAPEVYEILFKFFTTHNITTVFYIGGNDSMDTVVKLSSYAKLKNFPIRIVGIPKTIDNDLPMTDHTPGFGSAAKFVATTMLEIAHDTYIYNIPSVTIIEIMGRNAGWLTASAALARTTYSCAPDLIYLPEAAFSLEQFVEDIKRVQKERKNIIVAVSEGIKDAEGNYISATGTSVDAFGHKQLCGAGKTLENYLKDQLGCKVRSVELNVTQRCAAHVASKTDIDESVLIGKAAVQAAIDGLTASMMCYNRISDAPYQVEIVPHAIEDIANKERIIPRSWINEAGNDVTEDMLTYLRPLIEGETLVGYKNGLPIYCDITHLHNKHFFEHLEEN</sequence>
<dbReference type="PANTHER" id="PTHR45770">
    <property type="entry name" value="ATP-DEPENDENT 6-PHOSPHOFRUCTOKINASE 1"/>
    <property type="match status" value="1"/>
</dbReference>
<dbReference type="EMBL" id="JAQIFT010000029">
    <property type="protein sequence ID" value="MDA3731188.1"/>
    <property type="molecule type" value="Genomic_DNA"/>
</dbReference>
<evidence type="ECO:0000313" key="9">
    <source>
        <dbReference type="Proteomes" id="UP001169242"/>
    </source>
</evidence>
<dbReference type="InterPro" id="IPR022953">
    <property type="entry name" value="ATP_PFK"/>
</dbReference>
<keyword evidence="2 6" id="KW-0808">Transferase</keyword>
<dbReference type="Pfam" id="PF00365">
    <property type="entry name" value="PFK"/>
    <property type="match status" value="1"/>
</dbReference>
<evidence type="ECO:0000256" key="5">
    <source>
        <dbReference type="ARBA" id="ARBA00022842"/>
    </source>
</evidence>
<comment type="cofactor">
    <cofactor evidence="1 6">
        <name>Mg(2+)</name>
        <dbReference type="ChEBI" id="CHEBI:18420"/>
    </cofactor>
</comment>
<keyword evidence="3 6" id="KW-0479">Metal-binding</keyword>
<organism evidence="8 9">
    <name type="scientific">Holtiella tumoricola</name>
    <dbReference type="NCBI Taxonomy" id="3018743"/>
    <lineage>
        <taxon>Bacteria</taxon>
        <taxon>Bacillati</taxon>
        <taxon>Bacillota</taxon>
        <taxon>Clostridia</taxon>
        <taxon>Lachnospirales</taxon>
        <taxon>Cellulosilyticaceae</taxon>
        <taxon>Holtiella</taxon>
    </lineage>
</organism>
<dbReference type="Proteomes" id="UP001169242">
    <property type="component" value="Unassembled WGS sequence"/>
</dbReference>
<comment type="catalytic activity">
    <reaction evidence="6">
        <text>beta-D-fructose 6-phosphate + diphosphate = beta-D-fructose 1,6-bisphosphate + phosphate + H(+)</text>
        <dbReference type="Rhea" id="RHEA:13613"/>
        <dbReference type="ChEBI" id="CHEBI:15378"/>
        <dbReference type="ChEBI" id="CHEBI:32966"/>
        <dbReference type="ChEBI" id="CHEBI:33019"/>
        <dbReference type="ChEBI" id="CHEBI:43474"/>
        <dbReference type="ChEBI" id="CHEBI:57634"/>
        <dbReference type="EC" id="2.7.1.90"/>
    </reaction>
</comment>
<keyword evidence="6" id="KW-0963">Cytoplasm</keyword>
<proteinExistence type="inferred from homology"/>
<dbReference type="GO" id="GO:0003872">
    <property type="term" value="F:6-phosphofructokinase activity"/>
    <property type="evidence" value="ECO:0007669"/>
    <property type="project" value="UniProtKB-UniRule"/>
</dbReference>
<dbReference type="Gene3D" id="3.40.50.450">
    <property type="match status" value="1"/>
</dbReference>
<comment type="pathway">
    <text evidence="6">Carbohydrate degradation; glycolysis; D-glyceraldehyde 3-phosphate and glycerone phosphate from D-glucose: step 3/4.</text>
</comment>
<gene>
    <name evidence="6" type="primary">pfp</name>
    <name evidence="8" type="ORF">PBV87_06770</name>
</gene>
<evidence type="ECO:0000256" key="4">
    <source>
        <dbReference type="ARBA" id="ARBA00022777"/>
    </source>
</evidence>
<feature type="binding site" evidence="6">
    <location>
        <position position="247"/>
    </location>
    <ligand>
        <name>substrate</name>
    </ligand>
</feature>
<feature type="site" description="Important for catalytic activity; stabilizes the transition state when the phosphoryl donor is PPi" evidence="6">
    <location>
        <position position="143"/>
    </location>
</feature>
<dbReference type="PIRSF" id="PIRSF036483">
    <property type="entry name" value="PFK_XF0274"/>
    <property type="match status" value="1"/>
</dbReference>
<evidence type="ECO:0000256" key="3">
    <source>
        <dbReference type="ARBA" id="ARBA00022723"/>
    </source>
</evidence>
<dbReference type="SUPFAM" id="SSF53784">
    <property type="entry name" value="Phosphofructokinase"/>
    <property type="match status" value="1"/>
</dbReference>
<feature type="binding site" evidence="6">
    <location>
        <begin position="144"/>
        <end position="146"/>
    </location>
    <ligand>
        <name>substrate</name>
    </ligand>
</feature>
<feature type="domain" description="Phosphofructokinase" evidence="7">
    <location>
        <begin position="8"/>
        <end position="324"/>
    </location>
</feature>
<feature type="active site" description="Proton acceptor" evidence="6">
    <location>
        <position position="146"/>
    </location>
</feature>
<dbReference type="AlphaFoldDB" id="A0AA42DM32"/>
<comment type="activity regulation">
    <text evidence="6">Non-allosteric.</text>
</comment>
<comment type="similarity">
    <text evidence="6">Belongs to the phosphofructokinase type A (PFKA) family. PPi-dependent PFK group II subfamily. Clade 'B2' sub-subfamily.</text>
</comment>
<evidence type="ECO:0000256" key="2">
    <source>
        <dbReference type="ARBA" id="ARBA00022679"/>
    </source>
</evidence>
<reference evidence="8" key="1">
    <citation type="journal article" date="2023" name="Int. J. Syst. Evol. Microbiol.">
        <title>&lt;i&gt;Holtiella tumoricola&lt;/i&gt; gen. nov. sp. nov., isolated from a human clinical sample.</title>
        <authorList>
            <person name="Allen-Vercoe E."/>
            <person name="Daigneault M.C."/>
            <person name="Vancuren S.J."/>
            <person name="Cochrane K."/>
            <person name="O'Neal L.L."/>
            <person name="Sankaranarayanan K."/>
            <person name="Lawson P.A."/>
        </authorList>
    </citation>
    <scope>NUCLEOTIDE SEQUENCE</scope>
    <source>
        <strain evidence="8">CC70A</strain>
    </source>
</reference>
<dbReference type="InterPro" id="IPR035966">
    <property type="entry name" value="PKF_sf"/>
</dbReference>
<dbReference type="GO" id="GO:0005737">
    <property type="term" value="C:cytoplasm"/>
    <property type="evidence" value="ECO:0007669"/>
    <property type="project" value="UniProtKB-SubCell"/>
</dbReference>
<feature type="binding site" evidence="6">
    <location>
        <begin position="190"/>
        <end position="192"/>
    </location>
    <ligand>
        <name>substrate</name>
    </ligand>
</feature>
<dbReference type="GO" id="GO:0047334">
    <property type="term" value="F:diphosphate-fructose-6-phosphate 1-phosphotransferase activity"/>
    <property type="evidence" value="ECO:0007669"/>
    <property type="project" value="UniProtKB-EC"/>
</dbReference>
<accession>A0AA42DM32</accession>
<evidence type="ECO:0000259" key="7">
    <source>
        <dbReference type="Pfam" id="PF00365"/>
    </source>
</evidence>
<comment type="caution">
    <text evidence="8">The sequence shown here is derived from an EMBL/GenBank/DDBJ whole genome shotgun (WGS) entry which is preliminary data.</text>
</comment>
<protein>
    <recommendedName>
        <fullName evidence="6">Pyrophosphate--fructose 6-phosphate 1-phosphotransferase</fullName>
        <ecNumber evidence="6">2.7.1.90</ecNumber>
    </recommendedName>
    <alternativeName>
        <fullName evidence="6">6-phosphofructokinase, pyrophosphate dependent</fullName>
    </alternativeName>
    <alternativeName>
        <fullName evidence="6">PPi-dependent phosphofructokinase</fullName>
        <shortName evidence="6">PPi-PFK</shortName>
    </alternativeName>
    <alternativeName>
        <fullName evidence="6">Pyrophosphate-dependent 6-phosphofructose-1-kinase</fullName>
    </alternativeName>
</protein>
<dbReference type="InterPro" id="IPR050929">
    <property type="entry name" value="PFKA"/>
</dbReference>
<dbReference type="HAMAP" id="MF_01978">
    <property type="entry name" value="Phosphofructokinase_II_B2"/>
    <property type="match status" value="1"/>
</dbReference>
<comment type="subunit">
    <text evidence="6">Homodimer.</text>
</comment>
<name>A0AA42DM32_9FIRM</name>
<keyword evidence="5 6" id="KW-0460">Magnesium</keyword>
<feature type="binding site" evidence="6">
    <location>
        <position position="116"/>
    </location>
    <ligand>
        <name>Mg(2+)</name>
        <dbReference type="ChEBI" id="CHEBI:18420"/>
        <note>catalytic</note>
    </ligand>
</feature>
<dbReference type="Gene3D" id="3.40.50.460">
    <property type="entry name" value="Phosphofructokinase domain"/>
    <property type="match status" value="1"/>
</dbReference>
<comment type="subcellular location">
    <subcellularLocation>
        <location evidence="6">Cytoplasm</location>
    </subcellularLocation>
</comment>
<comment type="caution">
    <text evidence="6">Lacks conserved residue(s) required for the propagation of feature annotation.</text>
</comment>
<dbReference type="EC" id="2.7.1.90" evidence="6"/>
<dbReference type="RefSeq" id="WP_271011610.1">
    <property type="nucleotide sequence ID" value="NZ_JAQIFT010000029.1"/>
</dbReference>
<dbReference type="NCBIfam" id="NF010675">
    <property type="entry name" value="PRK14072.1"/>
    <property type="match status" value="1"/>
</dbReference>
<keyword evidence="6" id="KW-0324">Glycolysis</keyword>